<organism evidence="1 2">
    <name type="scientific">Entomophthora muscae</name>
    <dbReference type="NCBI Taxonomy" id="34485"/>
    <lineage>
        <taxon>Eukaryota</taxon>
        <taxon>Fungi</taxon>
        <taxon>Fungi incertae sedis</taxon>
        <taxon>Zoopagomycota</taxon>
        <taxon>Entomophthoromycotina</taxon>
        <taxon>Entomophthoromycetes</taxon>
        <taxon>Entomophthorales</taxon>
        <taxon>Entomophthoraceae</taxon>
        <taxon>Entomophthora</taxon>
    </lineage>
</organism>
<accession>A0ACC2RGN5</accession>
<proteinExistence type="predicted"/>
<reference evidence="1" key="1">
    <citation type="submission" date="2022-04" db="EMBL/GenBank/DDBJ databases">
        <title>Genome of the entomopathogenic fungus Entomophthora muscae.</title>
        <authorList>
            <person name="Elya C."/>
            <person name="Lovett B.R."/>
            <person name="Lee E."/>
            <person name="Macias A.M."/>
            <person name="Hajek A.E."/>
            <person name="De Bivort B.L."/>
            <person name="Kasson M.T."/>
            <person name="De Fine Licht H.H."/>
            <person name="Stajich J.E."/>
        </authorList>
    </citation>
    <scope>NUCLEOTIDE SEQUENCE</scope>
    <source>
        <strain evidence="1">Berkeley</strain>
    </source>
</reference>
<comment type="caution">
    <text evidence="1">The sequence shown here is derived from an EMBL/GenBank/DDBJ whole genome shotgun (WGS) entry which is preliminary data.</text>
</comment>
<keyword evidence="2" id="KW-1185">Reference proteome</keyword>
<dbReference type="EMBL" id="QTSX02007258">
    <property type="protein sequence ID" value="KAJ9049242.1"/>
    <property type="molecule type" value="Genomic_DNA"/>
</dbReference>
<sequence>MHVDYIDTPASPPLHFMVFARVLAYRPWVSSREIPYTALAVMWFLLCTYIVCIANSYMDVNNPSVNRNDRSFSRLPDALIDWVYPTYKTWNLPENLPDTLVQISTALMFLRIVLGGRKAATLMRRAMYVSGVVYLIRAPFIVMTALPNPLESCQSTPNPNHFYDALLLMAQLRYSCGDVFYSGHTILFMVCCLIWYDFALFNSRADTLVKAIAVLWGLFCHFILITSSYHYTVDVVIAICIVLFFWKSFCYLATTSTFDSTNISRLVLFLDQERYTCSADTPMSHV</sequence>
<evidence type="ECO:0000313" key="2">
    <source>
        <dbReference type="Proteomes" id="UP001165960"/>
    </source>
</evidence>
<evidence type="ECO:0000313" key="1">
    <source>
        <dbReference type="EMBL" id="KAJ9049242.1"/>
    </source>
</evidence>
<protein>
    <submittedName>
        <fullName evidence="1">Uncharacterized protein</fullName>
    </submittedName>
</protein>
<gene>
    <name evidence="1" type="ORF">DSO57_1026746</name>
</gene>
<name>A0ACC2RGN5_9FUNG</name>
<dbReference type="Proteomes" id="UP001165960">
    <property type="component" value="Unassembled WGS sequence"/>
</dbReference>